<protein>
    <submittedName>
        <fullName evidence="7">Y1252-like protein</fullName>
    </submittedName>
</protein>
<sequence>MVHKGFVRVPEMSYYLCADNKDDLGQIAEDVQPHMLEVHIRNGTLIPDQKADISVNTTGKSLQLEKGGALSRSIVLAAGVQLQDELSKEYPGGLNEGQIAVTSSGKLSRNGVHEIIHCVLPKFDKEKFDDDIKAMVKTCLAEADKLQGKSIALPPFGTGRHGYPIRKTALAMFEAIDEFSEESVGMTLQTTYIPTLEDEHCKVGLSFFQTCTKSYLHFISLYVVTLNQICS</sequence>
<dbReference type="SUPFAM" id="SSF52949">
    <property type="entry name" value="Macro domain-like"/>
    <property type="match status" value="1"/>
</dbReference>
<keyword evidence="8" id="KW-1185">Reference proteome</keyword>
<evidence type="ECO:0000256" key="1">
    <source>
        <dbReference type="ARBA" id="ARBA00004123"/>
    </source>
</evidence>
<keyword evidence="2" id="KW-0328">Glycosyltransferase</keyword>
<feature type="domain" description="Macro" evidence="6">
    <location>
        <begin position="25"/>
        <end position="231"/>
    </location>
</feature>
<accession>A0ABY7FQ02</accession>
<dbReference type="PANTHER" id="PTHR14453">
    <property type="entry name" value="PARP/ZINC FINGER CCCH TYPE DOMAIN CONTAINING PROTEIN"/>
    <property type="match status" value="1"/>
</dbReference>
<keyword evidence="3" id="KW-0808">Transferase</keyword>
<evidence type="ECO:0000256" key="4">
    <source>
        <dbReference type="ARBA" id="ARBA00023027"/>
    </source>
</evidence>
<organism evidence="7 8">
    <name type="scientific">Mya arenaria</name>
    <name type="common">Soft-shell clam</name>
    <dbReference type="NCBI Taxonomy" id="6604"/>
    <lineage>
        <taxon>Eukaryota</taxon>
        <taxon>Metazoa</taxon>
        <taxon>Spiralia</taxon>
        <taxon>Lophotrochozoa</taxon>
        <taxon>Mollusca</taxon>
        <taxon>Bivalvia</taxon>
        <taxon>Autobranchia</taxon>
        <taxon>Heteroconchia</taxon>
        <taxon>Euheterodonta</taxon>
        <taxon>Imparidentia</taxon>
        <taxon>Neoheterodontei</taxon>
        <taxon>Myida</taxon>
        <taxon>Myoidea</taxon>
        <taxon>Myidae</taxon>
        <taxon>Mya</taxon>
    </lineage>
</organism>
<dbReference type="InterPro" id="IPR052056">
    <property type="entry name" value="Mono-ARTD/PARP"/>
</dbReference>
<proteinExistence type="predicted"/>
<dbReference type="InterPro" id="IPR002589">
    <property type="entry name" value="Macro_dom"/>
</dbReference>
<dbReference type="Gene3D" id="3.40.220.10">
    <property type="entry name" value="Leucine Aminopeptidase, subunit E, domain 1"/>
    <property type="match status" value="1"/>
</dbReference>
<name>A0ABY7FQ02_MYAAR</name>
<evidence type="ECO:0000256" key="5">
    <source>
        <dbReference type="ARBA" id="ARBA00023242"/>
    </source>
</evidence>
<keyword evidence="5" id="KW-0539">Nucleus</keyword>
<comment type="subcellular location">
    <subcellularLocation>
        <location evidence="1">Nucleus</location>
    </subcellularLocation>
</comment>
<dbReference type="PANTHER" id="PTHR14453:SF67">
    <property type="entry name" value="POLY [ADP-RIBOSE] POLYMERASE"/>
    <property type="match status" value="1"/>
</dbReference>
<dbReference type="Proteomes" id="UP001164746">
    <property type="component" value="Chromosome 12"/>
</dbReference>
<dbReference type="Pfam" id="PF01661">
    <property type="entry name" value="Macro"/>
    <property type="match status" value="1"/>
</dbReference>
<reference evidence="7" key="1">
    <citation type="submission" date="2022-11" db="EMBL/GenBank/DDBJ databases">
        <title>Centuries of genome instability and evolution in soft-shell clam transmissible cancer (bioRxiv).</title>
        <authorList>
            <person name="Hart S.F.M."/>
            <person name="Yonemitsu M.A."/>
            <person name="Giersch R.M."/>
            <person name="Beal B.F."/>
            <person name="Arriagada G."/>
            <person name="Davis B.W."/>
            <person name="Ostrander E.A."/>
            <person name="Goff S.P."/>
            <person name="Metzger M.J."/>
        </authorList>
    </citation>
    <scope>NUCLEOTIDE SEQUENCE</scope>
    <source>
        <strain evidence="7">MELC-2E11</strain>
        <tissue evidence="7">Siphon/mantle</tissue>
    </source>
</reference>
<dbReference type="SMART" id="SM00506">
    <property type="entry name" value="A1pp"/>
    <property type="match status" value="1"/>
</dbReference>
<dbReference type="InterPro" id="IPR043472">
    <property type="entry name" value="Macro_dom-like"/>
</dbReference>
<evidence type="ECO:0000259" key="6">
    <source>
        <dbReference type="PROSITE" id="PS51154"/>
    </source>
</evidence>
<evidence type="ECO:0000313" key="8">
    <source>
        <dbReference type="Proteomes" id="UP001164746"/>
    </source>
</evidence>
<dbReference type="EMBL" id="CP111023">
    <property type="protein sequence ID" value="WAR21266.1"/>
    <property type="molecule type" value="Genomic_DNA"/>
</dbReference>
<evidence type="ECO:0000313" key="7">
    <source>
        <dbReference type="EMBL" id="WAR21266.1"/>
    </source>
</evidence>
<dbReference type="PROSITE" id="PS51154">
    <property type="entry name" value="MACRO"/>
    <property type="match status" value="1"/>
</dbReference>
<gene>
    <name evidence="7" type="ORF">MAR_015240</name>
</gene>
<evidence type="ECO:0000256" key="3">
    <source>
        <dbReference type="ARBA" id="ARBA00022679"/>
    </source>
</evidence>
<evidence type="ECO:0000256" key="2">
    <source>
        <dbReference type="ARBA" id="ARBA00022676"/>
    </source>
</evidence>
<keyword evidence="4" id="KW-0520">NAD</keyword>